<accession>A0A7I9YXZ6</accession>
<evidence type="ECO:0000313" key="4">
    <source>
        <dbReference type="Proteomes" id="UP000465360"/>
    </source>
</evidence>
<dbReference type="Proteomes" id="UP000465360">
    <property type="component" value="Unassembled WGS sequence"/>
</dbReference>
<gene>
    <name evidence="1" type="ORF">MBOU_41420</name>
    <name evidence="2" type="ORF">MBOU_55470</name>
    <name evidence="3" type="ORF">MBOU_57780</name>
</gene>
<name>A0A7I9YXZ6_MYCBU</name>
<evidence type="ECO:0000313" key="3">
    <source>
        <dbReference type="EMBL" id="GFG93736.1"/>
    </source>
</evidence>
<evidence type="ECO:0000313" key="2">
    <source>
        <dbReference type="EMBL" id="GFG93505.1"/>
    </source>
</evidence>
<protein>
    <submittedName>
        <fullName evidence="2">Uncharacterized protein</fullName>
    </submittedName>
</protein>
<proteinExistence type="predicted"/>
<reference evidence="2 4" key="1">
    <citation type="journal article" date="2019" name="Emerg. Microbes Infect.">
        <title>Comprehensive subspecies identification of 175 nontuberculous mycobacteria species based on 7547 genomic profiles.</title>
        <authorList>
            <person name="Matsumoto Y."/>
            <person name="Kinjo T."/>
            <person name="Motooka D."/>
            <person name="Nabeya D."/>
            <person name="Jung N."/>
            <person name="Uechi K."/>
            <person name="Horii T."/>
            <person name="Iida T."/>
            <person name="Fujita J."/>
            <person name="Nakamura S."/>
        </authorList>
    </citation>
    <scope>NUCLEOTIDE SEQUENCE [LARGE SCALE GENOMIC DNA]</scope>
    <source>
        <strain evidence="2 4">JCM 30725</strain>
    </source>
</reference>
<dbReference type="AlphaFoldDB" id="A0A7I9YXZ6"/>
<organism evidence="2 4">
    <name type="scientific">Mycobacterium bourgelatii</name>
    <dbReference type="NCBI Taxonomy" id="1273442"/>
    <lineage>
        <taxon>Bacteria</taxon>
        <taxon>Bacillati</taxon>
        <taxon>Actinomycetota</taxon>
        <taxon>Actinomycetes</taxon>
        <taxon>Mycobacteriales</taxon>
        <taxon>Mycobacteriaceae</taxon>
        <taxon>Mycobacterium</taxon>
    </lineage>
</organism>
<comment type="caution">
    <text evidence="2">The sequence shown here is derived from an EMBL/GenBank/DDBJ whole genome shotgun (WGS) entry which is preliminary data.</text>
</comment>
<keyword evidence="4" id="KW-1185">Reference proteome</keyword>
<dbReference type="EMBL" id="BLKZ01000001">
    <property type="protein sequence ID" value="GFG92100.1"/>
    <property type="molecule type" value="Genomic_DNA"/>
</dbReference>
<sequence length="73" mass="7370">MGADPVGEVVADGSHVKFTVEGPEEAFDVFESLVAQHHIVTAQGGFGQVGTQHVDAVEGGFGGDGVFVAGEGE</sequence>
<dbReference type="EMBL" id="BLKZ01000002">
    <property type="protein sequence ID" value="GFG93736.1"/>
    <property type="molecule type" value="Genomic_DNA"/>
</dbReference>
<dbReference type="EMBL" id="BLKZ01000002">
    <property type="protein sequence ID" value="GFG93505.1"/>
    <property type="molecule type" value="Genomic_DNA"/>
</dbReference>
<reference evidence="2" key="2">
    <citation type="submission" date="2020-02" db="EMBL/GenBank/DDBJ databases">
        <authorList>
            <person name="Matsumoto Y."/>
            <person name="Motooka D."/>
            <person name="Nakamura S."/>
        </authorList>
    </citation>
    <scope>NUCLEOTIDE SEQUENCE</scope>
    <source>
        <strain evidence="2">JCM 30725</strain>
    </source>
</reference>
<evidence type="ECO:0000313" key="1">
    <source>
        <dbReference type="EMBL" id="GFG92100.1"/>
    </source>
</evidence>